<dbReference type="PIRSF" id="PIRSF005917">
    <property type="entry name" value="MTase_YraL"/>
    <property type="match status" value="1"/>
</dbReference>
<dbReference type="Proteomes" id="UP000254425">
    <property type="component" value="Chromosome"/>
</dbReference>
<evidence type="ECO:0000259" key="8">
    <source>
        <dbReference type="Pfam" id="PF00590"/>
    </source>
</evidence>
<dbReference type="InterPro" id="IPR014776">
    <property type="entry name" value="4pyrrole_Mease_sub2"/>
</dbReference>
<evidence type="ECO:0000313" key="9">
    <source>
        <dbReference type="EMBL" id="AXK37861.1"/>
    </source>
</evidence>
<dbReference type="PANTHER" id="PTHR46111">
    <property type="entry name" value="RIBOSOMAL RNA SMALL SUBUNIT METHYLTRANSFERASE I"/>
    <property type="match status" value="1"/>
</dbReference>
<dbReference type="GO" id="GO:0070677">
    <property type="term" value="F:rRNA (cytosine-2'-O-)-methyltransferase activity"/>
    <property type="evidence" value="ECO:0007669"/>
    <property type="project" value="UniProtKB-UniRule"/>
</dbReference>
<comment type="subcellular location">
    <subcellularLocation>
        <location evidence="6">Cytoplasm</location>
    </subcellularLocation>
</comment>
<dbReference type="KEGG" id="sarm:DVA86_33685"/>
<feature type="compositionally biased region" description="Basic and acidic residues" evidence="7">
    <location>
        <begin position="281"/>
        <end position="290"/>
    </location>
</feature>
<dbReference type="PANTHER" id="PTHR46111:SF1">
    <property type="entry name" value="RIBOSOMAL RNA SMALL SUBUNIT METHYLTRANSFERASE I"/>
    <property type="match status" value="1"/>
</dbReference>
<feature type="domain" description="Tetrapyrrole methylase" evidence="8">
    <location>
        <begin position="5"/>
        <end position="208"/>
    </location>
</feature>
<evidence type="ECO:0000313" key="10">
    <source>
        <dbReference type="Proteomes" id="UP000254425"/>
    </source>
</evidence>
<evidence type="ECO:0000256" key="1">
    <source>
        <dbReference type="ARBA" id="ARBA00022490"/>
    </source>
</evidence>
<comment type="similarity">
    <text evidence="6">Belongs to the methyltransferase superfamily. RsmI family.</text>
</comment>
<dbReference type="Gene3D" id="3.30.950.10">
    <property type="entry name" value="Methyltransferase, Cobalt-precorrin-4 Transmethylase, Domain 2"/>
    <property type="match status" value="1"/>
</dbReference>
<keyword evidence="5 6" id="KW-0949">S-adenosyl-L-methionine</keyword>
<dbReference type="NCBIfam" id="TIGR00096">
    <property type="entry name" value="16S rRNA (cytidine(1402)-2'-O)-methyltransferase"/>
    <property type="match status" value="1"/>
</dbReference>
<keyword evidence="1 6" id="KW-0963">Cytoplasm</keyword>
<keyword evidence="4 6" id="KW-0808">Transferase</keyword>
<dbReference type="EMBL" id="CP031320">
    <property type="protein sequence ID" value="AXK37861.1"/>
    <property type="molecule type" value="Genomic_DNA"/>
</dbReference>
<evidence type="ECO:0000256" key="2">
    <source>
        <dbReference type="ARBA" id="ARBA00022552"/>
    </source>
</evidence>
<feature type="region of interest" description="Disordered" evidence="7">
    <location>
        <begin position="1"/>
        <end position="21"/>
    </location>
</feature>
<sequence length="304" mass="31810">MDSGTLVLAGTPIGDTDDAPPRLGAELGGADIVAAEDTRRLRRLTQALGVRPSGRVVSYFEGNEAARTPELVEALLQGARVLLVTDAGMPSVSDPGYRLVAAAVEHGVRVTAVPGPSAVLTALALSGLPVDRFCFEGFLPRKRGERLSRLREAADERRTLVYFESPHRLADALSAMAEVFGTDRRAAVCRELTKTYEEVRRAPLGELAEWAAGGVRGEITVVVEGAPASGPYGPGGGGPAELARLVAVREEAGERRKEAIAAVAREAGVPKRDVFDAVVAAKREPVDDRGPGNGTGGSSGGQKD</sequence>
<comment type="function">
    <text evidence="6">Catalyzes the 2'-O-methylation of the ribose of cytidine 1402 (C1402) in 16S rRNA.</text>
</comment>
<dbReference type="InterPro" id="IPR035996">
    <property type="entry name" value="4pyrrol_Methylase_sf"/>
</dbReference>
<dbReference type="CDD" id="cd11648">
    <property type="entry name" value="RsmI"/>
    <property type="match status" value="1"/>
</dbReference>
<evidence type="ECO:0000256" key="3">
    <source>
        <dbReference type="ARBA" id="ARBA00022603"/>
    </source>
</evidence>
<keyword evidence="3 6" id="KW-0489">Methyltransferase</keyword>
<dbReference type="EC" id="2.1.1.198" evidence="6"/>
<evidence type="ECO:0000256" key="5">
    <source>
        <dbReference type="ARBA" id="ARBA00022691"/>
    </source>
</evidence>
<protein>
    <recommendedName>
        <fullName evidence="6">Ribosomal RNA small subunit methyltransferase I</fullName>
        <ecNumber evidence="6">2.1.1.198</ecNumber>
    </recommendedName>
    <alternativeName>
        <fullName evidence="6">16S rRNA 2'-O-ribose C1402 methyltransferase</fullName>
    </alternativeName>
    <alternativeName>
        <fullName evidence="6">rRNA (cytidine-2'-O-)-methyltransferase RsmI</fullName>
    </alternativeName>
</protein>
<feature type="compositionally biased region" description="Gly residues" evidence="7">
    <location>
        <begin position="291"/>
        <end position="304"/>
    </location>
</feature>
<dbReference type="InterPro" id="IPR008189">
    <property type="entry name" value="rRNA_ssu_MeTfrase_I"/>
</dbReference>
<proteinExistence type="inferred from homology"/>
<dbReference type="RefSeq" id="WP_425470955.1">
    <property type="nucleotide sequence ID" value="NZ_CP031320.1"/>
</dbReference>
<evidence type="ECO:0000256" key="6">
    <source>
        <dbReference type="HAMAP-Rule" id="MF_01877"/>
    </source>
</evidence>
<keyword evidence="2 6" id="KW-0698">rRNA processing</keyword>
<dbReference type="SUPFAM" id="SSF53790">
    <property type="entry name" value="Tetrapyrrole methylase"/>
    <property type="match status" value="1"/>
</dbReference>
<dbReference type="InterPro" id="IPR000878">
    <property type="entry name" value="4pyrrol_Mease"/>
</dbReference>
<organism evidence="9 10">
    <name type="scientific">Streptomyces armeniacus</name>
    <dbReference type="NCBI Taxonomy" id="83291"/>
    <lineage>
        <taxon>Bacteria</taxon>
        <taxon>Bacillati</taxon>
        <taxon>Actinomycetota</taxon>
        <taxon>Actinomycetes</taxon>
        <taxon>Kitasatosporales</taxon>
        <taxon>Streptomycetaceae</taxon>
        <taxon>Streptomyces</taxon>
    </lineage>
</organism>
<comment type="catalytic activity">
    <reaction evidence="6">
        <text>cytidine(1402) in 16S rRNA + S-adenosyl-L-methionine = 2'-O-methylcytidine(1402) in 16S rRNA + S-adenosyl-L-homocysteine + H(+)</text>
        <dbReference type="Rhea" id="RHEA:42924"/>
        <dbReference type="Rhea" id="RHEA-COMP:10285"/>
        <dbReference type="Rhea" id="RHEA-COMP:10286"/>
        <dbReference type="ChEBI" id="CHEBI:15378"/>
        <dbReference type="ChEBI" id="CHEBI:57856"/>
        <dbReference type="ChEBI" id="CHEBI:59789"/>
        <dbReference type="ChEBI" id="CHEBI:74495"/>
        <dbReference type="ChEBI" id="CHEBI:82748"/>
        <dbReference type="EC" id="2.1.1.198"/>
    </reaction>
</comment>
<dbReference type="InterPro" id="IPR014777">
    <property type="entry name" value="4pyrrole_Mease_sub1"/>
</dbReference>
<evidence type="ECO:0000256" key="4">
    <source>
        <dbReference type="ARBA" id="ARBA00022679"/>
    </source>
</evidence>
<dbReference type="Gene3D" id="3.40.1010.10">
    <property type="entry name" value="Cobalt-precorrin-4 Transmethylase, Domain 1"/>
    <property type="match status" value="1"/>
</dbReference>
<name>A0A345Y1U5_9ACTN</name>
<dbReference type="HAMAP" id="MF_01877">
    <property type="entry name" value="16SrRNA_methyltr_I"/>
    <property type="match status" value="1"/>
</dbReference>
<dbReference type="GO" id="GO:0005737">
    <property type="term" value="C:cytoplasm"/>
    <property type="evidence" value="ECO:0007669"/>
    <property type="project" value="UniProtKB-SubCell"/>
</dbReference>
<dbReference type="Pfam" id="PF00590">
    <property type="entry name" value="TP_methylase"/>
    <property type="match status" value="1"/>
</dbReference>
<reference evidence="9 10" key="1">
    <citation type="submission" date="2018-07" db="EMBL/GenBank/DDBJ databases">
        <title>Draft genome of the type strain Streptomyces armeniacus ATCC 15676.</title>
        <authorList>
            <person name="Labana P."/>
            <person name="Gosse J.T."/>
            <person name="Boddy C.N."/>
        </authorList>
    </citation>
    <scope>NUCLEOTIDE SEQUENCE [LARGE SCALE GENOMIC DNA]</scope>
    <source>
        <strain evidence="9 10">ATCC 15676</strain>
    </source>
</reference>
<keyword evidence="10" id="KW-1185">Reference proteome</keyword>
<gene>
    <name evidence="6 9" type="primary">rsmI</name>
    <name evidence="9" type="ORF">DVA86_33685</name>
</gene>
<accession>A0A345Y1U5</accession>
<dbReference type="FunFam" id="3.40.1010.10:FF:000007">
    <property type="entry name" value="Ribosomal RNA small subunit methyltransferase I"/>
    <property type="match status" value="1"/>
</dbReference>
<dbReference type="AlphaFoldDB" id="A0A345Y1U5"/>
<evidence type="ECO:0000256" key="7">
    <source>
        <dbReference type="SAM" id="MobiDB-lite"/>
    </source>
</evidence>
<dbReference type="FunFam" id="3.30.950.10:FF:000003">
    <property type="entry name" value="Ribosomal RNA small subunit methyltransferase I"/>
    <property type="match status" value="1"/>
</dbReference>
<feature type="region of interest" description="Disordered" evidence="7">
    <location>
        <begin position="281"/>
        <end position="304"/>
    </location>
</feature>